<dbReference type="InterPro" id="IPR036265">
    <property type="entry name" value="HIT-like_sf"/>
</dbReference>
<dbReference type="InterPro" id="IPR001310">
    <property type="entry name" value="Histidine_triad_HIT"/>
</dbReference>
<organism evidence="1 2">
    <name type="scientific">Bradyrhizobium cytisi</name>
    <dbReference type="NCBI Taxonomy" id="515489"/>
    <lineage>
        <taxon>Bacteria</taxon>
        <taxon>Pseudomonadati</taxon>
        <taxon>Pseudomonadota</taxon>
        <taxon>Alphaproteobacteria</taxon>
        <taxon>Hyphomicrobiales</taxon>
        <taxon>Nitrobacteraceae</taxon>
        <taxon>Bradyrhizobium</taxon>
    </lineage>
</organism>
<accession>A0A5S4W1R4</accession>
<reference evidence="1 2" key="1">
    <citation type="submission" date="2019-08" db="EMBL/GenBank/DDBJ databases">
        <title>Bradyrhizobium hipponensis sp. nov., a rhizobium isolated from a Lupinus angustifolius root nodule in Tunisia.</title>
        <authorList>
            <person name="Off K."/>
            <person name="Rejili M."/>
            <person name="Mars M."/>
            <person name="Brachmann A."/>
            <person name="Marin M."/>
        </authorList>
    </citation>
    <scope>NUCLEOTIDE SEQUENCE [LARGE SCALE GENOMIC DNA]</scope>
    <source>
        <strain evidence="1 2">CTAW11</strain>
    </source>
</reference>
<dbReference type="EMBL" id="VSSR01000086">
    <property type="protein sequence ID" value="TYL72346.1"/>
    <property type="molecule type" value="Genomic_DNA"/>
</dbReference>
<gene>
    <name evidence="1" type="ORF">FXB38_38750</name>
</gene>
<protein>
    <recommendedName>
        <fullName evidence="3">HIT family protein</fullName>
    </recommendedName>
</protein>
<dbReference type="SUPFAM" id="SSF54197">
    <property type="entry name" value="HIT-like"/>
    <property type="match status" value="1"/>
</dbReference>
<dbReference type="AlphaFoldDB" id="A0A5S4W1R4"/>
<dbReference type="OrthoDB" id="9799145at2"/>
<comment type="caution">
    <text evidence="1">The sequence shown here is derived from an EMBL/GenBank/DDBJ whole genome shotgun (WGS) entry which is preliminary data.</text>
</comment>
<evidence type="ECO:0000313" key="1">
    <source>
        <dbReference type="EMBL" id="TYL72346.1"/>
    </source>
</evidence>
<evidence type="ECO:0008006" key="3">
    <source>
        <dbReference type="Google" id="ProtNLM"/>
    </source>
</evidence>
<name>A0A5S4W1R4_9BRAD</name>
<evidence type="ECO:0000313" key="2">
    <source>
        <dbReference type="Proteomes" id="UP000324853"/>
    </source>
</evidence>
<dbReference type="PANTHER" id="PTHR46648">
    <property type="entry name" value="HIT FAMILY PROTEIN 1"/>
    <property type="match status" value="1"/>
</dbReference>
<dbReference type="RefSeq" id="WP_148756175.1">
    <property type="nucleotide sequence ID" value="NZ_VSSR01000086.1"/>
</dbReference>
<dbReference type="Gene3D" id="3.30.428.10">
    <property type="entry name" value="HIT-like"/>
    <property type="match status" value="1"/>
</dbReference>
<keyword evidence="2" id="KW-1185">Reference proteome</keyword>
<proteinExistence type="predicted"/>
<dbReference type="GO" id="GO:0009117">
    <property type="term" value="P:nucleotide metabolic process"/>
    <property type="evidence" value="ECO:0007669"/>
    <property type="project" value="TreeGrafter"/>
</dbReference>
<dbReference type="PANTHER" id="PTHR46648:SF1">
    <property type="entry name" value="ADENOSINE 5'-MONOPHOSPHORAMIDASE HNT1"/>
    <property type="match status" value="1"/>
</dbReference>
<sequence length="161" mass="17854">MMHDPNCAICKANMDVSSVPGGIIYEDDLWLVHHLMPGRGVPGWMMVQTQRHVAGIAFFNDAEALSFGPTFRHLQKVLMDVTGALRIYTASMNESVPHFHCHLVPRYGTMPKNAQGFEIFDLFRASAAGEIQVDADAVKSLTDRYREALKIEPPATLVGAR</sequence>
<dbReference type="Proteomes" id="UP000324853">
    <property type="component" value="Unassembled WGS sequence"/>
</dbReference>